<dbReference type="GO" id="GO:0003677">
    <property type="term" value="F:DNA binding"/>
    <property type="evidence" value="ECO:0007669"/>
    <property type="project" value="UniProtKB-KW"/>
</dbReference>
<dbReference type="InterPro" id="IPR006600">
    <property type="entry name" value="HTH_CenpB_DNA-bd_dom"/>
</dbReference>
<dbReference type="AlphaFoldDB" id="A0A9P5P971"/>
<sequence>MKGVKNWTEAHTHEQLLSPGEEAMLVEWTKVMGHRGVPISLSTLSKYATHIYGQPVGISWPCCFREQHPKLALKWTSGLEQCCARNLNQPIVSKSIDMYGELIQKYDISPSKLYNMDEKGIQLGIGKHSRPILVNRDQKIVQSIQPGNRELITKLVTIVEGLCADGSALHSSVIFEGVRWDLRYFLLKISRAFASQKYGEIDKYNLLSFYSAARTQAFKSQTIVSAFHKTGSWPVDINAIPKNLFEPAKNYTTQAAQPVPACLPALPIPSLTPADTHPMAMPTQTLPLPMNQQPQHPTLPPSRASAATLSTEASPAGTDHSSDSGEGINIACITCSMFKIALPSPLRPTASRQALEEENWQLLMIARAAGIELEKNYAQMKLMDVENEHLQKKAFKKKVNKVYTSAEGRHLTDTENLEGLLRAEAKKKRAELHKDLAPTFKNIKKSLTVAEKERQKEEREKIYGPPSPPPSPPERGHGCGQGRAIDMTEQQGRGEGRGRGRGRGRVAPNSESDSEDFSELDNIPSKSDSDVDEPPFSLPPSPTPI</sequence>
<keyword evidence="5" id="KW-1185">Reference proteome</keyword>
<dbReference type="PROSITE" id="PS51253">
    <property type="entry name" value="HTH_CENPB"/>
    <property type="match status" value="1"/>
</dbReference>
<feature type="region of interest" description="Disordered" evidence="2">
    <location>
        <begin position="286"/>
        <end position="323"/>
    </location>
</feature>
<evidence type="ECO:0000313" key="5">
    <source>
        <dbReference type="Proteomes" id="UP000772434"/>
    </source>
</evidence>
<evidence type="ECO:0000256" key="2">
    <source>
        <dbReference type="SAM" id="MobiDB-lite"/>
    </source>
</evidence>
<accession>A0A9P5P971</accession>
<keyword evidence="1" id="KW-0238">DNA-binding</keyword>
<reference evidence="4" key="1">
    <citation type="submission" date="2020-11" db="EMBL/GenBank/DDBJ databases">
        <authorList>
            <consortium name="DOE Joint Genome Institute"/>
            <person name="Ahrendt S."/>
            <person name="Riley R."/>
            <person name="Andreopoulos W."/>
            <person name="Labutti K."/>
            <person name="Pangilinan J."/>
            <person name="Ruiz-Duenas F.J."/>
            <person name="Barrasa J.M."/>
            <person name="Sanchez-Garcia M."/>
            <person name="Camarero S."/>
            <person name="Miyauchi S."/>
            <person name="Serrano A."/>
            <person name="Linde D."/>
            <person name="Babiker R."/>
            <person name="Drula E."/>
            <person name="Ayuso-Fernandez I."/>
            <person name="Pacheco R."/>
            <person name="Padilla G."/>
            <person name="Ferreira P."/>
            <person name="Barriuso J."/>
            <person name="Kellner H."/>
            <person name="Castanera R."/>
            <person name="Alfaro M."/>
            <person name="Ramirez L."/>
            <person name="Pisabarro A.G."/>
            <person name="Kuo A."/>
            <person name="Tritt A."/>
            <person name="Lipzen A."/>
            <person name="He G."/>
            <person name="Yan M."/>
            <person name="Ng V."/>
            <person name="Cullen D."/>
            <person name="Martin F."/>
            <person name="Rosso M.-N."/>
            <person name="Henrissat B."/>
            <person name="Hibbett D."/>
            <person name="Martinez A.T."/>
            <person name="Grigoriev I.V."/>
        </authorList>
    </citation>
    <scope>NUCLEOTIDE SEQUENCE</scope>
    <source>
        <strain evidence="4">AH 40177</strain>
    </source>
</reference>
<dbReference type="OrthoDB" id="3265672at2759"/>
<evidence type="ECO:0000259" key="3">
    <source>
        <dbReference type="PROSITE" id="PS51253"/>
    </source>
</evidence>
<feature type="compositionally biased region" description="Pro residues" evidence="2">
    <location>
        <begin position="536"/>
        <end position="545"/>
    </location>
</feature>
<name>A0A9P5P971_9AGAR</name>
<proteinExistence type="predicted"/>
<feature type="region of interest" description="Disordered" evidence="2">
    <location>
        <begin position="446"/>
        <end position="545"/>
    </location>
</feature>
<dbReference type="EMBL" id="JADNRY010000291">
    <property type="protein sequence ID" value="KAF9059603.1"/>
    <property type="molecule type" value="Genomic_DNA"/>
</dbReference>
<evidence type="ECO:0000313" key="4">
    <source>
        <dbReference type="EMBL" id="KAF9059603.1"/>
    </source>
</evidence>
<comment type="caution">
    <text evidence="4">The sequence shown here is derived from an EMBL/GenBank/DDBJ whole genome shotgun (WGS) entry which is preliminary data.</text>
</comment>
<feature type="domain" description="HTH CENPB-type" evidence="3">
    <location>
        <begin position="9"/>
        <end position="74"/>
    </location>
</feature>
<dbReference type="Proteomes" id="UP000772434">
    <property type="component" value="Unassembled WGS sequence"/>
</dbReference>
<evidence type="ECO:0000256" key="1">
    <source>
        <dbReference type="ARBA" id="ARBA00023125"/>
    </source>
</evidence>
<organism evidence="4 5">
    <name type="scientific">Rhodocollybia butyracea</name>
    <dbReference type="NCBI Taxonomy" id="206335"/>
    <lineage>
        <taxon>Eukaryota</taxon>
        <taxon>Fungi</taxon>
        <taxon>Dikarya</taxon>
        <taxon>Basidiomycota</taxon>
        <taxon>Agaricomycotina</taxon>
        <taxon>Agaricomycetes</taxon>
        <taxon>Agaricomycetidae</taxon>
        <taxon>Agaricales</taxon>
        <taxon>Marasmiineae</taxon>
        <taxon>Omphalotaceae</taxon>
        <taxon>Rhodocollybia</taxon>
    </lineage>
</organism>
<gene>
    <name evidence="4" type="ORF">BDP27DRAFT_1431151</name>
</gene>
<feature type="compositionally biased region" description="Polar residues" evidence="2">
    <location>
        <begin position="286"/>
        <end position="296"/>
    </location>
</feature>
<feature type="compositionally biased region" description="Basic and acidic residues" evidence="2">
    <location>
        <begin position="450"/>
        <end position="462"/>
    </location>
</feature>
<protein>
    <recommendedName>
        <fullName evidence="3">HTH CENPB-type domain-containing protein</fullName>
    </recommendedName>
</protein>